<reference evidence="2 3" key="1">
    <citation type="submission" date="2020-12" db="EMBL/GenBank/DDBJ databases">
        <title>FDA dAtabase for Regulatory Grade micrObial Sequences (FDA-ARGOS): Supporting development and validation of Infectious Disease Dx tests.</title>
        <authorList>
            <person name="Nelson B."/>
            <person name="Plummer A."/>
            <person name="Tallon L."/>
            <person name="Sadzewicz L."/>
            <person name="Zhao X."/>
            <person name="Boylan J."/>
            <person name="Ott S."/>
            <person name="Bowen H."/>
            <person name="Vavikolanu K."/>
            <person name="Mehta A."/>
            <person name="Aluvathingal J."/>
            <person name="Nadendla S."/>
            <person name="Myers T."/>
            <person name="Yan Y."/>
            <person name="Sichtig H."/>
        </authorList>
    </citation>
    <scope>NUCLEOTIDE SEQUENCE [LARGE SCALE GENOMIC DNA]</scope>
    <source>
        <strain evidence="2 3">FDAARGOS_923</strain>
        <plasmid evidence="2 3">unnamed4</plasmid>
    </source>
</reference>
<geneLocation type="plasmid" evidence="2 3">
    <name>unnamed4</name>
</geneLocation>
<dbReference type="EMBL" id="CP065648">
    <property type="protein sequence ID" value="QPR75166.1"/>
    <property type="molecule type" value="Genomic_DNA"/>
</dbReference>
<protein>
    <submittedName>
        <fullName evidence="2">SprT-like domain-containing protein</fullName>
    </submittedName>
</protein>
<dbReference type="Pfam" id="PF10263">
    <property type="entry name" value="SprT-like"/>
    <property type="match status" value="1"/>
</dbReference>
<feature type="domain" description="SprT-like" evidence="1">
    <location>
        <begin position="14"/>
        <end position="116"/>
    </location>
</feature>
<evidence type="ECO:0000313" key="3">
    <source>
        <dbReference type="Proteomes" id="UP000595038"/>
    </source>
</evidence>
<dbReference type="Proteomes" id="UP000595038">
    <property type="component" value="Plasmid unnamed4"/>
</dbReference>
<sequence>MTNIQAAINELHVAFKKLNDAFFNGELPEPAITIQTSGNRKSMGWCTTKEVWRDKEGKNRRYELNIAAEYLDIEFMETMDTMLHEMVHLYNAIRDIQDCSRNGTYHNKRFKAECERRGFYFPDDKPDKKYGWAFPKLTEATKKKIESLKINPKAFSIARKGFHGGAGDNESGEQQEEKKSRKYKWICPICNLRVLSSKKEIAVKCVECDEILIKEP</sequence>
<gene>
    <name evidence="2" type="ORF">I6G80_24480</name>
</gene>
<dbReference type="RefSeq" id="WP_197942146.1">
    <property type="nucleotide sequence ID" value="NZ_CP065648.1"/>
</dbReference>
<organism evidence="2 3">
    <name type="scientific">Bacillus licheniformis</name>
    <dbReference type="NCBI Taxonomy" id="1402"/>
    <lineage>
        <taxon>Bacteria</taxon>
        <taxon>Bacillati</taxon>
        <taxon>Bacillota</taxon>
        <taxon>Bacilli</taxon>
        <taxon>Bacillales</taxon>
        <taxon>Bacillaceae</taxon>
        <taxon>Bacillus</taxon>
    </lineage>
</organism>
<accession>A0AB37GXR4</accession>
<dbReference type="AlphaFoldDB" id="A0AB37GXR4"/>
<proteinExistence type="predicted"/>
<evidence type="ECO:0000313" key="2">
    <source>
        <dbReference type="EMBL" id="QPR75166.1"/>
    </source>
</evidence>
<keyword evidence="2" id="KW-0614">Plasmid</keyword>
<name>A0AB37GXR4_BACLI</name>
<dbReference type="GO" id="GO:0006950">
    <property type="term" value="P:response to stress"/>
    <property type="evidence" value="ECO:0007669"/>
    <property type="project" value="UniProtKB-ARBA"/>
</dbReference>
<dbReference type="InterPro" id="IPR006640">
    <property type="entry name" value="SprT-like_domain"/>
</dbReference>
<evidence type="ECO:0000259" key="1">
    <source>
        <dbReference type="Pfam" id="PF10263"/>
    </source>
</evidence>